<keyword evidence="1" id="KW-0732">Signal</keyword>
<comment type="caution">
    <text evidence="2">The sequence shown here is derived from an EMBL/GenBank/DDBJ whole genome shotgun (WGS) entry which is preliminary data.</text>
</comment>
<evidence type="ECO:0008006" key="4">
    <source>
        <dbReference type="Google" id="ProtNLM"/>
    </source>
</evidence>
<feature type="signal peptide" evidence="1">
    <location>
        <begin position="1"/>
        <end position="29"/>
    </location>
</feature>
<protein>
    <recommendedName>
        <fullName evidence="4">Tat pathway signal protein</fullName>
    </recommendedName>
</protein>
<evidence type="ECO:0000313" key="3">
    <source>
        <dbReference type="Proteomes" id="UP000315037"/>
    </source>
</evidence>
<reference evidence="2 3" key="1">
    <citation type="submission" date="2019-03" db="EMBL/GenBank/DDBJ databases">
        <title>The complete genome sequence of Neokomagataea sp. Jb2 NBRC113641.</title>
        <authorList>
            <person name="Chua K.-O."/>
            <person name="Chan K.-G."/>
            <person name="See-Too W.-S."/>
        </authorList>
    </citation>
    <scope>NUCLEOTIDE SEQUENCE [LARGE SCALE GENOMIC DNA]</scope>
    <source>
        <strain evidence="2 3">Jb2</strain>
    </source>
</reference>
<dbReference type="PROSITE" id="PS51257">
    <property type="entry name" value="PROKAR_LIPOPROTEIN"/>
    <property type="match status" value="1"/>
</dbReference>
<dbReference type="RefSeq" id="WP_194149560.1">
    <property type="nucleotide sequence ID" value="NZ_SORZ01000002.1"/>
</dbReference>
<accession>A0A506UKI3</accession>
<evidence type="ECO:0000313" key="2">
    <source>
        <dbReference type="EMBL" id="TPW33836.1"/>
    </source>
</evidence>
<dbReference type="Proteomes" id="UP000315037">
    <property type="component" value="Unassembled WGS sequence"/>
</dbReference>
<evidence type="ECO:0000256" key="1">
    <source>
        <dbReference type="SAM" id="SignalP"/>
    </source>
</evidence>
<organism evidence="2 3">
    <name type="scientific">Oecophyllibacter saccharovorans</name>
    <dbReference type="NCBI Taxonomy" id="2558360"/>
    <lineage>
        <taxon>Bacteria</taxon>
        <taxon>Pseudomonadati</taxon>
        <taxon>Pseudomonadota</taxon>
        <taxon>Alphaproteobacteria</taxon>
        <taxon>Acetobacterales</taxon>
        <taxon>Acetobacteraceae</taxon>
        <taxon>Oecophyllibacter</taxon>
    </lineage>
</organism>
<dbReference type="EMBL" id="SORZ01000002">
    <property type="protein sequence ID" value="TPW33836.1"/>
    <property type="molecule type" value="Genomic_DNA"/>
</dbReference>
<dbReference type="AlphaFoldDB" id="A0A506UKI3"/>
<sequence>MKNHFPTFSLIRFLPCAALVGGMAGAVLACPARAQSAPTPAAGPTTSLTPAQAAALWRLQLAPGPVRLGPDGKPLQPEPQATQKLVQHADAQLDPQLSTVTLVVLYQTLTAISTQGAHFQPRTPLQHMLAGLPADTRKTLLEAVSRTLTPHQPG</sequence>
<proteinExistence type="predicted"/>
<feature type="chain" id="PRO_5021441639" description="Tat pathway signal protein" evidence="1">
    <location>
        <begin position="30"/>
        <end position="154"/>
    </location>
</feature>
<keyword evidence="3" id="KW-1185">Reference proteome</keyword>
<gene>
    <name evidence="2" type="ORF">E3202_04360</name>
</gene>
<name>A0A506UKI3_9PROT</name>